<comment type="caution">
    <text evidence="1">The sequence shown here is derived from an EMBL/GenBank/DDBJ whole genome shotgun (WGS) entry which is preliminary data.</text>
</comment>
<dbReference type="AlphaFoldDB" id="E1JZP9"/>
<sequence length="54" mass="5780" precursor="true">MKAFFIRSRHIASRPLLCACLLGHAQIFPCSRRLCAVSGGAALEPPSLSLPPFA</sequence>
<keyword evidence="2" id="KW-1185">Reference proteome</keyword>
<organism evidence="1 2">
    <name type="scientific">Solidesulfovibrio fructosivorans JJ]</name>
    <dbReference type="NCBI Taxonomy" id="596151"/>
    <lineage>
        <taxon>Bacteria</taxon>
        <taxon>Pseudomonadati</taxon>
        <taxon>Thermodesulfobacteriota</taxon>
        <taxon>Desulfovibrionia</taxon>
        <taxon>Desulfovibrionales</taxon>
        <taxon>Desulfovibrionaceae</taxon>
        <taxon>Solidesulfovibrio</taxon>
    </lineage>
</organism>
<dbReference type="STRING" id="596151.DesfrDRAFT_3099"/>
<gene>
    <name evidence="1" type="ORF">DesfrDRAFT_3099</name>
</gene>
<reference evidence="1 2" key="1">
    <citation type="submission" date="2010-08" db="EMBL/GenBank/DDBJ databases">
        <title>The draft genome of Desulfovibrio fructosovorans JJ.</title>
        <authorList>
            <consortium name="US DOE Joint Genome Institute (JGI-PGF)"/>
            <person name="Lucas S."/>
            <person name="Copeland A."/>
            <person name="Lapidus A."/>
            <person name="Cheng J.-F."/>
            <person name="Bruce D."/>
            <person name="Goodwin L."/>
            <person name="Pitluck S."/>
            <person name="Land M.L."/>
            <person name="Hauser L."/>
            <person name="Chang Y.-J."/>
            <person name="Jeffries C."/>
            <person name="Wall J.D."/>
            <person name="Stahl D.A."/>
            <person name="Arkin A.P."/>
            <person name="Dehal P."/>
            <person name="Stolyar S.M."/>
            <person name="Hazen T.C."/>
            <person name="Woyke T.J."/>
        </authorList>
    </citation>
    <scope>NUCLEOTIDE SEQUENCE [LARGE SCALE GENOMIC DNA]</scope>
    <source>
        <strain evidence="1 2">JJ</strain>
    </source>
</reference>
<evidence type="ECO:0000313" key="2">
    <source>
        <dbReference type="Proteomes" id="UP000006250"/>
    </source>
</evidence>
<dbReference type="Proteomes" id="UP000006250">
    <property type="component" value="Unassembled WGS sequence"/>
</dbReference>
<name>E1JZP9_SOLFR</name>
<accession>E1JZP9</accession>
<dbReference type="EMBL" id="AECZ01000024">
    <property type="protein sequence ID" value="EFL50184.1"/>
    <property type="molecule type" value="Genomic_DNA"/>
</dbReference>
<protein>
    <submittedName>
        <fullName evidence="1">Uncharacterized protein</fullName>
    </submittedName>
</protein>
<proteinExistence type="predicted"/>
<evidence type="ECO:0000313" key="1">
    <source>
        <dbReference type="EMBL" id="EFL50184.1"/>
    </source>
</evidence>